<dbReference type="GO" id="GO:0008483">
    <property type="term" value="F:transaminase activity"/>
    <property type="evidence" value="ECO:0007669"/>
    <property type="project" value="UniProtKB-KW"/>
</dbReference>
<dbReference type="PANTHER" id="PTHR46383">
    <property type="entry name" value="ASPARTATE AMINOTRANSFERASE"/>
    <property type="match status" value="1"/>
</dbReference>
<dbReference type="Pfam" id="PF00155">
    <property type="entry name" value="Aminotran_1_2"/>
    <property type="match status" value="1"/>
</dbReference>
<name>A0A3B7MV55_9BACT</name>
<dbReference type="CDD" id="cd00609">
    <property type="entry name" value="AAT_like"/>
    <property type="match status" value="1"/>
</dbReference>
<evidence type="ECO:0000256" key="5">
    <source>
        <dbReference type="ARBA" id="ARBA00022898"/>
    </source>
</evidence>
<dbReference type="OrthoDB" id="9813612at2"/>
<dbReference type="AlphaFoldDB" id="A0A3B7MV55"/>
<evidence type="ECO:0000256" key="4">
    <source>
        <dbReference type="ARBA" id="ARBA00022679"/>
    </source>
</evidence>
<evidence type="ECO:0000313" key="7">
    <source>
        <dbReference type="EMBL" id="AXY76950.1"/>
    </source>
</evidence>
<comment type="similarity">
    <text evidence="2">Belongs to the class-I pyridoxal-phosphate-dependent aminotransferase family.</text>
</comment>
<dbReference type="GO" id="GO:0006520">
    <property type="term" value="P:amino acid metabolic process"/>
    <property type="evidence" value="ECO:0007669"/>
    <property type="project" value="InterPro"/>
</dbReference>
<sequence>MKLSHLSETLIGSEIVKLGGEIREKISQGEKIYNFTVGDFDPSIFPIPQALEDEIVTAYRKHFTNYPLGEGNTDLREAIAAFLKQREGLEYGLPEILVASGGRPLIYSLFRAVCDAGDKVIYAVPSWNNNHYTHFVGAEHVVVEATAENNFMPTVEYIRPHLKGATLLALCSPQNPTGTTFTKADLEAICDMVLAENATRGEGEKKLYVMYDQMYWQLTFGDIRHYDPVNLRPGMRAYTVYIDAISKVFAATGVRVGWAFGPRIIMDKMKAILSHVGAWAPMAEQKAVAKYLYMHDDIDAYLQQFRAAVEARLRGIYDGLQQLKGEGFSVDAITPQAAIYLTIKIDLAGKKMADGVVLKDQGDVTAYLLNEAKLAIVPFYAFGADRSSPWYRLSVGTCKVEEIPAMIGQLRAALKKLV</sequence>
<protein>
    <submittedName>
        <fullName evidence="7">Pyridoxal phosphate-dependent aminotransferase</fullName>
    </submittedName>
</protein>
<evidence type="ECO:0000256" key="3">
    <source>
        <dbReference type="ARBA" id="ARBA00022576"/>
    </source>
</evidence>
<dbReference type="InterPro" id="IPR004839">
    <property type="entry name" value="Aminotransferase_I/II_large"/>
</dbReference>
<keyword evidence="3 7" id="KW-0032">Aminotransferase</keyword>
<dbReference type="PANTHER" id="PTHR46383:SF1">
    <property type="entry name" value="ASPARTATE AMINOTRANSFERASE"/>
    <property type="match status" value="1"/>
</dbReference>
<dbReference type="Gene3D" id="3.90.1150.10">
    <property type="entry name" value="Aspartate Aminotransferase, domain 1"/>
    <property type="match status" value="1"/>
</dbReference>
<dbReference type="KEGG" id="pseg:D3H65_24475"/>
<dbReference type="EMBL" id="CP032157">
    <property type="protein sequence ID" value="AXY76950.1"/>
    <property type="molecule type" value="Genomic_DNA"/>
</dbReference>
<dbReference type="InterPro" id="IPR015422">
    <property type="entry name" value="PyrdxlP-dep_Trfase_small"/>
</dbReference>
<dbReference type="InterPro" id="IPR015424">
    <property type="entry name" value="PyrdxlP-dep_Trfase"/>
</dbReference>
<dbReference type="InterPro" id="IPR015421">
    <property type="entry name" value="PyrdxlP-dep_Trfase_major"/>
</dbReference>
<evidence type="ECO:0000256" key="1">
    <source>
        <dbReference type="ARBA" id="ARBA00001933"/>
    </source>
</evidence>
<organism evidence="7 8">
    <name type="scientific">Paraflavitalea soli</name>
    <dbReference type="NCBI Taxonomy" id="2315862"/>
    <lineage>
        <taxon>Bacteria</taxon>
        <taxon>Pseudomonadati</taxon>
        <taxon>Bacteroidota</taxon>
        <taxon>Chitinophagia</taxon>
        <taxon>Chitinophagales</taxon>
        <taxon>Chitinophagaceae</taxon>
        <taxon>Paraflavitalea</taxon>
    </lineage>
</organism>
<evidence type="ECO:0000256" key="2">
    <source>
        <dbReference type="ARBA" id="ARBA00007441"/>
    </source>
</evidence>
<gene>
    <name evidence="7" type="ORF">D3H65_24475</name>
</gene>
<evidence type="ECO:0000313" key="8">
    <source>
        <dbReference type="Proteomes" id="UP000263900"/>
    </source>
</evidence>
<accession>A0A3B7MV55</accession>
<feature type="domain" description="Aminotransferase class I/classII large" evidence="6">
    <location>
        <begin position="32"/>
        <end position="404"/>
    </location>
</feature>
<proteinExistence type="inferred from homology"/>
<dbReference type="RefSeq" id="WP_119052826.1">
    <property type="nucleotide sequence ID" value="NZ_CP032157.1"/>
</dbReference>
<dbReference type="Gene3D" id="3.40.640.10">
    <property type="entry name" value="Type I PLP-dependent aspartate aminotransferase-like (Major domain)"/>
    <property type="match status" value="1"/>
</dbReference>
<comment type="cofactor">
    <cofactor evidence="1">
        <name>pyridoxal 5'-phosphate</name>
        <dbReference type="ChEBI" id="CHEBI:597326"/>
    </cofactor>
</comment>
<evidence type="ECO:0000259" key="6">
    <source>
        <dbReference type="Pfam" id="PF00155"/>
    </source>
</evidence>
<dbReference type="InterPro" id="IPR050596">
    <property type="entry name" value="AspAT/PAT-like"/>
</dbReference>
<keyword evidence="4 7" id="KW-0808">Transferase</keyword>
<dbReference type="GO" id="GO:0030170">
    <property type="term" value="F:pyridoxal phosphate binding"/>
    <property type="evidence" value="ECO:0007669"/>
    <property type="project" value="InterPro"/>
</dbReference>
<dbReference type="Proteomes" id="UP000263900">
    <property type="component" value="Chromosome"/>
</dbReference>
<keyword evidence="8" id="KW-1185">Reference proteome</keyword>
<keyword evidence="5" id="KW-0663">Pyridoxal phosphate</keyword>
<reference evidence="7 8" key="1">
    <citation type="submission" date="2018-09" db="EMBL/GenBank/DDBJ databases">
        <title>Genome sequencing of strain 6GH32-13.</title>
        <authorList>
            <person name="Weon H.-Y."/>
            <person name="Heo J."/>
            <person name="Kwon S.-W."/>
        </authorList>
    </citation>
    <scope>NUCLEOTIDE SEQUENCE [LARGE SCALE GENOMIC DNA]</scope>
    <source>
        <strain evidence="7 8">5GH32-13</strain>
    </source>
</reference>
<dbReference type="SUPFAM" id="SSF53383">
    <property type="entry name" value="PLP-dependent transferases"/>
    <property type="match status" value="1"/>
</dbReference>